<dbReference type="GO" id="GO:0005737">
    <property type="term" value="C:cytoplasm"/>
    <property type="evidence" value="ECO:0007669"/>
    <property type="project" value="UniProtKB-SubCell"/>
</dbReference>
<feature type="domain" description="4'-phosphopantetheinyl transferase" evidence="9">
    <location>
        <begin position="3"/>
        <end position="107"/>
    </location>
</feature>
<dbReference type="Pfam" id="PF01648">
    <property type="entry name" value="ACPS"/>
    <property type="match status" value="1"/>
</dbReference>
<keyword evidence="5 8" id="KW-0460">Magnesium</keyword>
<evidence type="ECO:0000259" key="9">
    <source>
        <dbReference type="Pfam" id="PF01648"/>
    </source>
</evidence>
<accession>A0A1E5IKC6</accession>
<keyword evidence="1 8" id="KW-0444">Lipid biosynthesis</keyword>
<keyword evidence="3 8" id="KW-0479">Metal-binding</keyword>
<evidence type="ECO:0000256" key="3">
    <source>
        <dbReference type="ARBA" id="ARBA00022723"/>
    </source>
</evidence>
<dbReference type="SUPFAM" id="SSF56214">
    <property type="entry name" value="4'-phosphopantetheinyl transferase"/>
    <property type="match status" value="1"/>
</dbReference>
<dbReference type="InterPro" id="IPR002582">
    <property type="entry name" value="ACPS"/>
</dbReference>
<dbReference type="GO" id="GO:0000287">
    <property type="term" value="F:magnesium ion binding"/>
    <property type="evidence" value="ECO:0007669"/>
    <property type="project" value="UniProtKB-UniRule"/>
</dbReference>
<gene>
    <name evidence="8" type="primary">acpS</name>
    <name evidence="10" type="ORF">ATZ36_03605</name>
</gene>
<comment type="cofactor">
    <cofactor evidence="8">
        <name>Mg(2+)</name>
        <dbReference type="ChEBI" id="CHEBI:18420"/>
    </cofactor>
</comment>
<comment type="caution">
    <text evidence="10">The sequence shown here is derived from an EMBL/GenBank/DDBJ whole genome shotgun (WGS) entry which is preliminary data.</text>
</comment>
<evidence type="ECO:0000256" key="1">
    <source>
        <dbReference type="ARBA" id="ARBA00022516"/>
    </source>
</evidence>
<dbReference type="GO" id="GO:0008897">
    <property type="term" value="F:holo-[acyl-carrier-protein] synthase activity"/>
    <property type="evidence" value="ECO:0007669"/>
    <property type="project" value="UniProtKB-UniRule"/>
</dbReference>
<evidence type="ECO:0000256" key="4">
    <source>
        <dbReference type="ARBA" id="ARBA00022832"/>
    </source>
</evidence>
<dbReference type="InterPro" id="IPR037143">
    <property type="entry name" value="4-PPantetheinyl_Trfase_dom_sf"/>
</dbReference>
<dbReference type="GO" id="GO:0006633">
    <property type="term" value="P:fatty acid biosynthetic process"/>
    <property type="evidence" value="ECO:0007669"/>
    <property type="project" value="UniProtKB-UniRule"/>
</dbReference>
<comment type="function">
    <text evidence="8">Transfers the 4'-phosphopantetheine moiety from coenzyme A to a Ser of acyl-carrier-protein.</text>
</comment>
<comment type="subcellular location">
    <subcellularLocation>
        <location evidence="8">Cytoplasm</location>
    </subcellularLocation>
</comment>
<evidence type="ECO:0000256" key="5">
    <source>
        <dbReference type="ARBA" id="ARBA00022842"/>
    </source>
</evidence>
<sequence>MNIGIDIEEVERFIKYVKNKKFLERVFAKEEISHSIPRKNAAQCLAARFAAKEAVWKALSTRNKFTITDISVRNNKDGKPQVYIKNKKYKRIDISLSHTDKYVAAVAIAF</sequence>
<evidence type="ECO:0000256" key="2">
    <source>
        <dbReference type="ARBA" id="ARBA00022679"/>
    </source>
</evidence>
<dbReference type="NCBIfam" id="TIGR00556">
    <property type="entry name" value="pantethn_trn"/>
    <property type="match status" value="1"/>
</dbReference>
<feature type="binding site" evidence="8">
    <location>
        <position position="6"/>
    </location>
    <ligand>
        <name>Mg(2+)</name>
        <dbReference type="ChEBI" id="CHEBI:18420"/>
    </ligand>
</feature>
<keyword evidence="11" id="KW-1185">Reference proteome</keyword>
<dbReference type="InterPro" id="IPR004568">
    <property type="entry name" value="Ppantetheine-prot_Trfase_dom"/>
</dbReference>
<evidence type="ECO:0000256" key="7">
    <source>
        <dbReference type="ARBA" id="ARBA00023160"/>
    </source>
</evidence>
<evidence type="ECO:0000313" key="10">
    <source>
        <dbReference type="EMBL" id="OEG70962.1"/>
    </source>
</evidence>
<proteinExistence type="inferred from homology"/>
<keyword evidence="2 8" id="KW-0808">Transferase</keyword>
<dbReference type="EC" id="2.7.8.7" evidence="8"/>
<dbReference type="EMBL" id="LNVX01000264">
    <property type="protein sequence ID" value="OEG70962.1"/>
    <property type="molecule type" value="Genomic_DNA"/>
</dbReference>
<dbReference type="Gene3D" id="3.90.470.20">
    <property type="entry name" value="4'-phosphopantetheinyl transferase domain"/>
    <property type="match status" value="1"/>
</dbReference>
<evidence type="ECO:0000256" key="6">
    <source>
        <dbReference type="ARBA" id="ARBA00023098"/>
    </source>
</evidence>
<evidence type="ECO:0000313" key="11">
    <source>
        <dbReference type="Proteomes" id="UP000095237"/>
    </source>
</evidence>
<evidence type="ECO:0000256" key="8">
    <source>
        <dbReference type="HAMAP-Rule" id="MF_00101"/>
    </source>
</evidence>
<keyword evidence="4 8" id="KW-0276">Fatty acid metabolism</keyword>
<dbReference type="HAMAP" id="MF_00101">
    <property type="entry name" value="AcpS"/>
    <property type="match status" value="1"/>
</dbReference>
<reference evidence="10 11" key="1">
    <citation type="submission" date="2015-11" db="EMBL/GenBank/DDBJ databases">
        <title>Evidence for parallel genomic evolution in an endosymbiosis of termite gut flagellates.</title>
        <authorList>
            <person name="Zheng H."/>
        </authorList>
    </citation>
    <scope>NUCLEOTIDE SEQUENCE [LARGE SCALE GENOMIC DNA]</scope>
    <source>
        <strain evidence="10 11">CET450</strain>
    </source>
</reference>
<name>A0A1E5IKC6_ENDTX</name>
<dbReference type="Proteomes" id="UP000095237">
    <property type="component" value="Unassembled WGS sequence"/>
</dbReference>
<keyword evidence="8" id="KW-0963">Cytoplasm</keyword>
<feature type="binding site" evidence="8">
    <location>
        <position position="53"/>
    </location>
    <ligand>
        <name>Mg(2+)</name>
        <dbReference type="ChEBI" id="CHEBI:18420"/>
    </ligand>
</feature>
<keyword evidence="6 8" id="KW-0443">Lipid metabolism</keyword>
<keyword evidence="7 8" id="KW-0275">Fatty acid biosynthesis</keyword>
<comment type="catalytic activity">
    <reaction evidence="8">
        <text>apo-[ACP] + CoA = holo-[ACP] + adenosine 3',5'-bisphosphate + H(+)</text>
        <dbReference type="Rhea" id="RHEA:12068"/>
        <dbReference type="Rhea" id="RHEA-COMP:9685"/>
        <dbReference type="Rhea" id="RHEA-COMP:9690"/>
        <dbReference type="ChEBI" id="CHEBI:15378"/>
        <dbReference type="ChEBI" id="CHEBI:29999"/>
        <dbReference type="ChEBI" id="CHEBI:57287"/>
        <dbReference type="ChEBI" id="CHEBI:58343"/>
        <dbReference type="ChEBI" id="CHEBI:64479"/>
        <dbReference type="EC" id="2.7.8.7"/>
    </reaction>
</comment>
<comment type="similarity">
    <text evidence="8">Belongs to the P-Pant transferase superfamily. AcpS family.</text>
</comment>
<organism evidence="10 11">
    <name type="scientific">Endomicrobium trichonymphae</name>
    <dbReference type="NCBI Taxonomy" id="1408204"/>
    <lineage>
        <taxon>Bacteria</taxon>
        <taxon>Pseudomonadati</taxon>
        <taxon>Elusimicrobiota</taxon>
        <taxon>Endomicrobiia</taxon>
        <taxon>Endomicrobiales</taxon>
        <taxon>Endomicrobiaceae</taxon>
        <taxon>Candidatus Endomicrobiellum</taxon>
    </lineage>
</organism>
<dbReference type="InterPro" id="IPR008278">
    <property type="entry name" value="4-PPantetheinyl_Trfase_dom"/>
</dbReference>
<protein>
    <recommendedName>
        <fullName evidence="8">Holo-[acyl-carrier-protein] synthase</fullName>
        <shortName evidence="8">Holo-ACP synthase</shortName>
        <ecNumber evidence="8">2.7.8.7</ecNumber>
    </recommendedName>
    <alternativeName>
        <fullName evidence="8">4'-phosphopantetheinyl transferase AcpS</fullName>
    </alternativeName>
</protein>
<dbReference type="NCBIfam" id="TIGR00516">
    <property type="entry name" value="acpS"/>
    <property type="match status" value="1"/>
</dbReference>
<dbReference type="AlphaFoldDB" id="A0A1E5IKC6"/>